<evidence type="ECO:0000259" key="1">
    <source>
        <dbReference type="Pfam" id="PF00535"/>
    </source>
</evidence>
<reference evidence="2" key="1">
    <citation type="submission" date="2020-02" db="EMBL/GenBank/DDBJ databases">
        <authorList>
            <person name="Meier V. D."/>
        </authorList>
    </citation>
    <scope>NUCLEOTIDE SEQUENCE</scope>
    <source>
        <strain evidence="2">AVDCRST_MAG26</strain>
    </source>
</reference>
<protein>
    <recommendedName>
        <fullName evidence="1">Glycosyltransferase 2-like domain-containing protein</fullName>
    </recommendedName>
</protein>
<dbReference type="SUPFAM" id="SSF53448">
    <property type="entry name" value="Nucleotide-diphospho-sugar transferases"/>
    <property type="match status" value="1"/>
</dbReference>
<dbReference type="Gene3D" id="3.90.550.10">
    <property type="entry name" value="Spore Coat Polysaccharide Biosynthesis Protein SpsA, Chain A"/>
    <property type="match status" value="1"/>
</dbReference>
<dbReference type="EMBL" id="CADCTK010000164">
    <property type="protein sequence ID" value="CAA9223500.1"/>
    <property type="molecule type" value="Genomic_DNA"/>
</dbReference>
<dbReference type="CDD" id="cd04186">
    <property type="entry name" value="GT_2_like_c"/>
    <property type="match status" value="1"/>
</dbReference>
<dbReference type="AlphaFoldDB" id="A0A6J4HFZ7"/>
<name>A0A6J4HFZ7_9CHLR</name>
<dbReference type="PANTHER" id="PTHR43179:SF7">
    <property type="entry name" value="RHAMNOSYLTRANSFERASE WBBL"/>
    <property type="match status" value="1"/>
</dbReference>
<feature type="domain" description="Glycosyltransferase 2-like" evidence="1">
    <location>
        <begin position="20"/>
        <end position="136"/>
    </location>
</feature>
<dbReference type="InterPro" id="IPR029044">
    <property type="entry name" value="Nucleotide-diphossugar_trans"/>
</dbReference>
<organism evidence="2">
    <name type="scientific">uncultured Chloroflexia bacterium</name>
    <dbReference type="NCBI Taxonomy" id="1672391"/>
    <lineage>
        <taxon>Bacteria</taxon>
        <taxon>Bacillati</taxon>
        <taxon>Chloroflexota</taxon>
        <taxon>Chloroflexia</taxon>
        <taxon>environmental samples</taxon>
    </lineage>
</organism>
<gene>
    <name evidence="2" type="ORF">AVDCRST_MAG26-634</name>
</gene>
<dbReference type="InterPro" id="IPR001173">
    <property type="entry name" value="Glyco_trans_2-like"/>
</dbReference>
<evidence type="ECO:0000313" key="2">
    <source>
        <dbReference type="EMBL" id="CAA9223500.1"/>
    </source>
</evidence>
<proteinExistence type="predicted"/>
<sequence>MTPTARPAGAEMNDDSPLVSLILVTYNSADLLPAFFTALERTAYAPYEVLVVDNASTDGTVRWLAAAQPELPLLVNRENVGFGRACNQGARAAAGELIVFLNPDVAVTPDWLQILQRHLAGRPDAGIICPTTLYPDQSPPHATVSVEEVASVPGCAMMVTRRVWEQLGGFDEHIFMYWEDTELCWRVWLLGWPVLTDLEAYVYHERGGSTRGQRWDHELIKNSLFTYLKLMRWRRVLPFAAGLAARTAIKLVLRRDPRLLAAWTWNLRRLRATLRERRAIPGGPDRAARLERLVDMHRAGQRRARRARRVRTAA</sequence>
<accession>A0A6J4HFZ7</accession>
<dbReference type="PANTHER" id="PTHR43179">
    <property type="entry name" value="RHAMNOSYLTRANSFERASE WBBL"/>
    <property type="match status" value="1"/>
</dbReference>
<dbReference type="Pfam" id="PF00535">
    <property type="entry name" value="Glycos_transf_2"/>
    <property type="match status" value="1"/>
</dbReference>